<reference evidence="11 12" key="1">
    <citation type="submission" date="2021-01" db="EMBL/GenBank/DDBJ databases">
        <title>Sequencing the genomes of 1000 actinobacteria strains.</title>
        <authorList>
            <person name="Klenk H.-P."/>
        </authorList>
    </citation>
    <scope>NUCLEOTIDE SEQUENCE [LARGE SCALE GENOMIC DNA]</scope>
    <source>
        <strain evidence="11 12">DSM 46000</strain>
    </source>
</reference>
<keyword evidence="2 8" id="KW-0235">DNA replication</keyword>
<comment type="function">
    <text evidence="8">Initiates the restart of stalled replication forks, which reloads the replicative helicase on sites other than the origin of replication. Recognizes and binds to abandoned replication forks and remodels them to uncover a helicase loading site. Promotes assembly of the primosome at these replication forks.</text>
</comment>
<evidence type="ECO:0000256" key="7">
    <source>
        <dbReference type="ARBA" id="ARBA00023125"/>
    </source>
</evidence>
<proteinExistence type="inferred from homology"/>
<protein>
    <recommendedName>
        <fullName evidence="8">Probable replication restart protein PriA</fullName>
    </recommendedName>
    <alternativeName>
        <fullName evidence="8">Putative ATP-dependent DNA helicase PriA</fullName>
    </alternativeName>
</protein>
<organism evidence="11 12">
    <name type="scientific">Oerskovia jenensis</name>
    <dbReference type="NCBI Taxonomy" id="162169"/>
    <lineage>
        <taxon>Bacteria</taxon>
        <taxon>Bacillati</taxon>
        <taxon>Actinomycetota</taxon>
        <taxon>Actinomycetes</taxon>
        <taxon>Micrococcales</taxon>
        <taxon>Cellulomonadaceae</taxon>
        <taxon>Oerskovia</taxon>
    </lineage>
</organism>
<feature type="compositionally biased region" description="Low complexity" evidence="9">
    <location>
        <begin position="156"/>
        <end position="211"/>
    </location>
</feature>
<keyword evidence="5 8" id="KW-0862">Zinc</keyword>
<feature type="binding site" evidence="8">
    <location>
        <position position="504"/>
    </location>
    <ligand>
        <name>Zn(2+)</name>
        <dbReference type="ChEBI" id="CHEBI:29105"/>
        <label>1</label>
    </ligand>
</feature>
<keyword evidence="1 8" id="KW-0639">Primosome</keyword>
<evidence type="ECO:0000259" key="10">
    <source>
        <dbReference type="Pfam" id="PF17764"/>
    </source>
</evidence>
<feature type="binding site" evidence="8">
    <location>
        <position position="510"/>
    </location>
    <ligand>
        <name>Zn(2+)</name>
        <dbReference type="ChEBI" id="CHEBI:29105"/>
        <label>2</label>
    </ligand>
</feature>
<feature type="binding site" evidence="8">
    <location>
        <position position="528"/>
    </location>
    <ligand>
        <name>Zn(2+)</name>
        <dbReference type="ChEBI" id="CHEBI:29105"/>
        <label>2</label>
    </ligand>
</feature>
<feature type="binding site" evidence="8">
    <location>
        <position position="513"/>
    </location>
    <ligand>
        <name>Zn(2+)</name>
        <dbReference type="ChEBI" id="CHEBI:29105"/>
        <label>2</label>
    </ligand>
</feature>
<sequence>MTSQDTAHEEAGEQLTLLPAPPAPPAARAGRAARPVGALEIAGDQPVARVVLDLSPHHLDRTFDYLVPAAMAADAQPGVRVKARFGPQEVDGFVLARADHSDHDGRLVPLKRLVSPERVLTPQVAQLCRTVADHYAGTLSDVLRLAIPPRHARAEAAPSGSGPVPTGTPADPTTPDEVRAAPGSAPAEAAAPAGTAAPTRAAPGSAASAADPAPPVGPGRPSQWAAYRGGAAFLNHLVGGSAPRAVWTALPGRVADGVPVPRDRPPGGRGTGEEDPAQAVQHWALALAEAVRATVTGGRGALVVLPDARDVDQMSRALELAGYTARTARQDGQFVRLTADEGPSPRYRSFLAALRGEVPIVIGTRAAAFAPVRDLGLVACWNDGEETLAEPRSPYPHAREVLALRSEQEGAAFLLGSVSRTVQAQALLESGWAREVAAPREVLRARAPRVRALTSVELAAEGAGAAARLPSAAWRAVRDALGTGPVLVQVPRAGYLLVVACARCRTAAHCGTCHGPLMLPGPGAPPQCAWCGALAGAWSCDECHWTGLRSVRVGSGRTAEELGRAFPGVAVRVSGASAPGGVISAVGPRPAVIVATPGAEPVAEGGYAAALLLDAALSTAHVGLAVAQDALHRWLAAAGLVRSAREGGQVLLVGDAAPGPTNALVRWDPAGFADRELAERRELDLPPAVRVAAVTGDRQAVDAVVSRVGLADASTTLGPVEVPETAGRPARGATARDASLQPPVRTIVRVPLREGRGLARELSASLAVRSAKREGGSVRVQLDPKEML</sequence>
<keyword evidence="11" id="KW-0378">Hydrolase</keyword>
<name>A0ABS2LA61_9CELL</name>
<evidence type="ECO:0000256" key="1">
    <source>
        <dbReference type="ARBA" id="ARBA00022515"/>
    </source>
</evidence>
<feature type="binding site" evidence="8">
    <location>
        <position position="501"/>
    </location>
    <ligand>
        <name>Zn(2+)</name>
        <dbReference type="ChEBI" id="CHEBI:29105"/>
        <label>1</label>
    </ligand>
</feature>
<dbReference type="InterPro" id="IPR027417">
    <property type="entry name" value="P-loop_NTPase"/>
</dbReference>
<accession>A0ABS2LA61</accession>
<dbReference type="EMBL" id="JAFBBO010000001">
    <property type="protein sequence ID" value="MBM7477313.1"/>
    <property type="molecule type" value="Genomic_DNA"/>
</dbReference>
<feature type="region of interest" description="Disordered" evidence="9">
    <location>
        <begin position="719"/>
        <end position="739"/>
    </location>
</feature>
<keyword evidence="12" id="KW-1185">Reference proteome</keyword>
<feature type="binding site" evidence="8">
    <location>
        <position position="540"/>
    </location>
    <ligand>
        <name>Zn(2+)</name>
        <dbReference type="ChEBI" id="CHEBI:29105"/>
        <label>1</label>
    </ligand>
</feature>
<evidence type="ECO:0000256" key="9">
    <source>
        <dbReference type="SAM" id="MobiDB-lite"/>
    </source>
</evidence>
<gene>
    <name evidence="8" type="primary">priA</name>
    <name evidence="11" type="ORF">JOD49_000233</name>
</gene>
<dbReference type="RefSeq" id="WP_205305611.1">
    <property type="nucleotide sequence ID" value="NZ_JAFBBO010000001.1"/>
</dbReference>
<comment type="caution">
    <text evidence="11">The sequence shown here is derived from an EMBL/GenBank/DDBJ whole genome shotgun (WGS) entry which is preliminary data.</text>
</comment>
<feature type="region of interest" description="Disordered" evidence="9">
    <location>
        <begin position="1"/>
        <end position="31"/>
    </location>
</feature>
<feature type="region of interest" description="Disordered" evidence="9">
    <location>
        <begin position="153"/>
        <end position="222"/>
    </location>
</feature>
<keyword evidence="7 8" id="KW-0238">DNA-binding</keyword>
<feature type="binding site" evidence="8">
    <location>
        <position position="543"/>
    </location>
    <ligand>
        <name>Zn(2+)</name>
        <dbReference type="ChEBI" id="CHEBI:29105"/>
        <label>1</label>
    </ligand>
</feature>
<feature type="compositionally biased region" description="Low complexity" evidence="9">
    <location>
        <begin position="725"/>
        <end position="738"/>
    </location>
</feature>
<evidence type="ECO:0000256" key="4">
    <source>
        <dbReference type="ARBA" id="ARBA00022741"/>
    </source>
</evidence>
<evidence type="ECO:0000256" key="5">
    <source>
        <dbReference type="ARBA" id="ARBA00022833"/>
    </source>
</evidence>
<feature type="domain" description="Primosomal protein N' 3' DNA-binding" evidence="10">
    <location>
        <begin position="49"/>
        <end position="148"/>
    </location>
</feature>
<evidence type="ECO:0000313" key="11">
    <source>
        <dbReference type="EMBL" id="MBM7477313.1"/>
    </source>
</evidence>
<comment type="cofactor">
    <cofactor evidence="8">
        <name>Zn(2+)</name>
        <dbReference type="ChEBI" id="CHEBI:29105"/>
    </cofactor>
    <text evidence="8">Binds 2 zinc ions per subunit.</text>
</comment>
<keyword evidence="3 8" id="KW-0479">Metal-binding</keyword>
<comment type="subunit">
    <text evidence="8">Component of the replication restart primosome.</text>
</comment>
<feature type="compositionally biased region" description="Basic and acidic residues" evidence="9">
    <location>
        <begin position="1"/>
        <end position="11"/>
    </location>
</feature>
<keyword evidence="4 8" id="KW-0547">Nucleotide-binding</keyword>
<dbReference type="InterPro" id="IPR005259">
    <property type="entry name" value="PriA"/>
</dbReference>
<comment type="caution">
    <text evidence="8">As this protein does not have any detectable helicase domains, it probably does not have helicase activity.</text>
</comment>
<comment type="similarity">
    <text evidence="8">Belongs to the helicase family. PriA subfamily.</text>
</comment>
<evidence type="ECO:0000256" key="6">
    <source>
        <dbReference type="ARBA" id="ARBA00022840"/>
    </source>
</evidence>
<evidence type="ECO:0000256" key="2">
    <source>
        <dbReference type="ARBA" id="ARBA00022705"/>
    </source>
</evidence>
<dbReference type="GO" id="GO:0016787">
    <property type="term" value="F:hydrolase activity"/>
    <property type="evidence" value="ECO:0007669"/>
    <property type="project" value="UniProtKB-KW"/>
</dbReference>
<dbReference type="Gene3D" id="3.40.1440.60">
    <property type="entry name" value="PriA, 3(prime) DNA-binding domain"/>
    <property type="match status" value="1"/>
</dbReference>
<evidence type="ECO:0000256" key="8">
    <source>
        <dbReference type="HAMAP-Rule" id="MF_00983"/>
    </source>
</evidence>
<evidence type="ECO:0000256" key="3">
    <source>
        <dbReference type="ARBA" id="ARBA00022723"/>
    </source>
</evidence>
<dbReference type="PANTHER" id="PTHR30580">
    <property type="entry name" value="PRIMOSOMAL PROTEIN N"/>
    <property type="match status" value="1"/>
</dbReference>
<feature type="binding site" evidence="8">
    <location>
        <position position="531"/>
    </location>
    <ligand>
        <name>Zn(2+)</name>
        <dbReference type="ChEBI" id="CHEBI:29105"/>
        <label>2</label>
    </ligand>
</feature>
<evidence type="ECO:0000313" key="12">
    <source>
        <dbReference type="Proteomes" id="UP000698059"/>
    </source>
</evidence>
<keyword evidence="6 8" id="KW-0067">ATP-binding</keyword>
<dbReference type="HAMAP" id="MF_00983">
    <property type="entry name" value="PriA"/>
    <property type="match status" value="1"/>
</dbReference>
<dbReference type="Gene3D" id="3.40.50.300">
    <property type="entry name" value="P-loop containing nucleotide triphosphate hydrolases"/>
    <property type="match status" value="1"/>
</dbReference>
<dbReference type="PANTHER" id="PTHR30580:SF0">
    <property type="entry name" value="PRIMOSOMAL PROTEIN N"/>
    <property type="match status" value="1"/>
</dbReference>
<dbReference type="InterPro" id="IPR041222">
    <property type="entry name" value="PriA_3primeBD"/>
</dbReference>
<dbReference type="InterPro" id="IPR042115">
    <property type="entry name" value="PriA_3primeBD_sf"/>
</dbReference>
<dbReference type="Proteomes" id="UP000698059">
    <property type="component" value="Unassembled WGS sequence"/>
</dbReference>
<dbReference type="Pfam" id="PF17764">
    <property type="entry name" value="PriA_3primeBD"/>
    <property type="match status" value="1"/>
</dbReference>